<dbReference type="AlphaFoldDB" id="A0A6J4LMF1"/>
<feature type="non-terminal residue" evidence="2">
    <location>
        <position position="1"/>
    </location>
</feature>
<gene>
    <name evidence="2" type="ORF">AVDCRST_MAG40-2159</name>
</gene>
<feature type="non-terminal residue" evidence="2">
    <location>
        <position position="58"/>
    </location>
</feature>
<dbReference type="EMBL" id="CADCTX010000637">
    <property type="protein sequence ID" value="CAA9335869.1"/>
    <property type="molecule type" value="Genomic_DNA"/>
</dbReference>
<evidence type="ECO:0000313" key="2">
    <source>
        <dbReference type="EMBL" id="CAA9335869.1"/>
    </source>
</evidence>
<feature type="compositionally biased region" description="Basic residues" evidence="1">
    <location>
        <begin position="1"/>
        <end position="22"/>
    </location>
</feature>
<name>A0A6J4LMF1_9BACT</name>
<reference evidence="2" key="1">
    <citation type="submission" date="2020-02" db="EMBL/GenBank/DDBJ databases">
        <authorList>
            <person name="Meier V. D."/>
        </authorList>
    </citation>
    <scope>NUCLEOTIDE SEQUENCE</scope>
    <source>
        <strain evidence="2">AVDCRST_MAG40</strain>
    </source>
</reference>
<accession>A0A6J4LMF1</accession>
<feature type="region of interest" description="Disordered" evidence="1">
    <location>
        <begin position="1"/>
        <end position="58"/>
    </location>
</feature>
<sequence length="58" mass="6908">ERRRRERRRARPPARWPRRTRPVRVPPAPLCRSPWCPPLRSREHAPAARGGRVGRVRV</sequence>
<proteinExistence type="predicted"/>
<organism evidence="2">
    <name type="scientific">uncultured Gemmatimonadaceae bacterium</name>
    <dbReference type="NCBI Taxonomy" id="246130"/>
    <lineage>
        <taxon>Bacteria</taxon>
        <taxon>Pseudomonadati</taxon>
        <taxon>Gemmatimonadota</taxon>
        <taxon>Gemmatimonadia</taxon>
        <taxon>Gemmatimonadales</taxon>
        <taxon>Gemmatimonadaceae</taxon>
        <taxon>environmental samples</taxon>
    </lineage>
</organism>
<evidence type="ECO:0000256" key="1">
    <source>
        <dbReference type="SAM" id="MobiDB-lite"/>
    </source>
</evidence>
<protein>
    <submittedName>
        <fullName evidence="2">Uncharacterized protein</fullName>
    </submittedName>
</protein>